<dbReference type="InterPro" id="IPR054346">
    <property type="entry name" value="ARPP-2"/>
</dbReference>
<feature type="domain" description="ARG and Rhodanese-Phosphatase-superfamily-associated" evidence="1">
    <location>
        <begin position="3"/>
        <end position="280"/>
    </location>
</feature>
<dbReference type="OrthoDB" id="5487146at2"/>
<dbReference type="Pfam" id="PF22549">
    <property type="entry name" value="ARPP-2"/>
    <property type="match status" value="1"/>
</dbReference>
<keyword evidence="3" id="KW-1185">Reference proteome</keyword>
<dbReference type="EMBL" id="WUTW01000011">
    <property type="protein sequence ID" value="MXQ68150.1"/>
    <property type="molecule type" value="Genomic_DNA"/>
</dbReference>
<dbReference type="AlphaFoldDB" id="A0A6I4WH19"/>
<accession>A0A6I4WH19</accession>
<dbReference type="Proteomes" id="UP000431901">
    <property type="component" value="Unassembled WGS sequence"/>
</dbReference>
<name>A0A6I4WH19_9ACTN</name>
<gene>
    <name evidence="2" type="ORF">GQ466_29450</name>
</gene>
<dbReference type="RefSeq" id="WP_161106343.1">
    <property type="nucleotide sequence ID" value="NZ_JBHLYI010000014.1"/>
</dbReference>
<evidence type="ECO:0000313" key="2">
    <source>
        <dbReference type="EMBL" id="MXQ68150.1"/>
    </source>
</evidence>
<comment type="caution">
    <text evidence="2">The sequence shown here is derived from an EMBL/GenBank/DDBJ whole genome shotgun (WGS) entry which is preliminary data.</text>
</comment>
<evidence type="ECO:0000313" key="3">
    <source>
        <dbReference type="Proteomes" id="UP000431901"/>
    </source>
</evidence>
<evidence type="ECO:0000259" key="1">
    <source>
        <dbReference type="Pfam" id="PF22549"/>
    </source>
</evidence>
<proteinExistence type="predicted"/>
<organism evidence="2 3">
    <name type="scientific">Actinomadura rayongensis</name>
    <dbReference type="NCBI Taxonomy" id="1429076"/>
    <lineage>
        <taxon>Bacteria</taxon>
        <taxon>Bacillati</taxon>
        <taxon>Actinomycetota</taxon>
        <taxon>Actinomycetes</taxon>
        <taxon>Streptosporangiales</taxon>
        <taxon>Thermomonosporaceae</taxon>
        <taxon>Actinomadura</taxon>
    </lineage>
</organism>
<protein>
    <recommendedName>
        <fullName evidence="1">ARG and Rhodanese-Phosphatase-superfamily-associated domain-containing protein</fullName>
    </recommendedName>
</protein>
<reference evidence="2 3" key="1">
    <citation type="submission" date="2019-12" db="EMBL/GenBank/DDBJ databases">
        <title>Nocardia macrotermitis sp. nov. and Nocardia aurantia sp. nov., isolated from the gut of the fungus growing-termite Macrotermes natalensis.</title>
        <authorList>
            <person name="Christine B."/>
            <person name="Rene B."/>
        </authorList>
    </citation>
    <scope>NUCLEOTIDE SEQUENCE [LARGE SCALE GENOMIC DNA]</scope>
    <source>
        <strain evidence="2 3">DSM 102126</strain>
    </source>
</reference>
<sequence>MTLDLTGLTTGPAQTRGSLRLVPLLRDKPVHGLRLDRRAHHEDVVDVGDGTYYASYIPHAYVLRWTGDDHATAAYGTRLAAAKADKADRERPARIPVRATRRMARRTGRDRLRFLPLHLAVEGYLALHFGGPEILWEEWSRRAVARGLSPREEAAYLGWSVPGLDDALRVFEIHPGQCGVAVYVADALASVFVVPHPGDYRALHPTLVEDLYGELVHRHAAAGLPAAALTDPIDPASVSSLADLRAQAERRRRRWAEFHDGTMAAGLLDQEDLTWETVQYLDVRGVPEAPSYSLARFLPPFVPRRENHIGEAILDRDGRVAYLKTFRLSETQVRRGFLLRTLAAHGWRLADAAAALGQRESELAMRLNSLGFGTLLHQHVLDRHRAALRR</sequence>